<reference evidence="3 4" key="1">
    <citation type="journal article" date="2016" name="Nat. Commun.">
        <title>Thousands of microbial genomes shed light on interconnected biogeochemical processes in an aquifer system.</title>
        <authorList>
            <person name="Anantharaman K."/>
            <person name="Brown C.T."/>
            <person name="Hug L.A."/>
            <person name="Sharon I."/>
            <person name="Castelle C.J."/>
            <person name="Probst A.J."/>
            <person name="Thomas B.C."/>
            <person name="Singh A."/>
            <person name="Wilkins M.J."/>
            <person name="Karaoz U."/>
            <person name="Brodie E.L."/>
            <person name="Williams K.H."/>
            <person name="Hubbard S.S."/>
            <person name="Banfield J.F."/>
        </authorList>
    </citation>
    <scope>NUCLEOTIDE SEQUENCE [LARGE SCALE GENOMIC DNA]</scope>
</reference>
<dbReference type="Pfam" id="PF01966">
    <property type="entry name" value="HD"/>
    <property type="match status" value="1"/>
</dbReference>
<dbReference type="STRING" id="1802164.A3H51_01720"/>
<evidence type="ECO:0000259" key="2">
    <source>
        <dbReference type="Pfam" id="PF19276"/>
    </source>
</evidence>
<dbReference type="EMBL" id="MHOJ01000018">
    <property type="protein sequence ID" value="OGZ62520.1"/>
    <property type="molecule type" value="Genomic_DNA"/>
</dbReference>
<dbReference type="GO" id="GO:0008832">
    <property type="term" value="F:dGTPase activity"/>
    <property type="evidence" value="ECO:0007669"/>
    <property type="project" value="TreeGrafter"/>
</dbReference>
<dbReference type="InterPro" id="IPR045509">
    <property type="entry name" value="HD_assoc_2"/>
</dbReference>
<comment type="caution">
    <text evidence="3">The sequence shown here is derived from an EMBL/GenBank/DDBJ whole genome shotgun (WGS) entry which is preliminary data.</text>
</comment>
<accession>A0A1G2HJP0</accession>
<protein>
    <submittedName>
        <fullName evidence="3">Uncharacterized protein</fullName>
    </submittedName>
</protein>
<dbReference type="Proteomes" id="UP000178509">
    <property type="component" value="Unassembled WGS sequence"/>
</dbReference>
<feature type="domain" description="HD" evidence="1">
    <location>
        <begin position="58"/>
        <end position="141"/>
    </location>
</feature>
<dbReference type="Pfam" id="PF19276">
    <property type="entry name" value="HD_assoc_2"/>
    <property type="match status" value="1"/>
</dbReference>
<gene>
    <name evidence="3" type="ORF">A3H51_01720</name>
</gene>
<organism evidence="3 4">
    <name type="scientific">Candidatus Spechtbacteria bacterium RIFCSPLOWO2_02_FULL_38_8</name>
    <dbReference type="NCBI Taxonomy" id="1802164"/>
    <lineage>
        <taxon>Bacteria</taxon>
        <taxon>Candidatus Spechtiibacteriota</taxon>
    </lineage>
</organism>
<evidence type="ECO:0000259" key="1">
    <source>
        <dbReference type="Pfam" id="PF01966"/>
    </source>
</evidence>
<dbReference type="SUPFAM" id="SSF109604">
    <property type="entry name" value="HD-domain/PDEase-like"/>
    <property type="match status" value="1"/>
</dbReference>
<dbReference type="GO" id="GO:0006203">
    <property type="term" value="P:dGTP catabolic process"/>
    <property type="evidence" value="ECO:0007669"/>
    <property type="project" value="TreeGrafter"/>
</dbReference>
<dbReference type="InterPro" id="IPR006674">
    <property type="entry name" value="HD_domain"/>
</dbReference>
<dbReference type="PANTHER" id="PTHR11373:SF4">
    <property type="entry name" value="DEOXYNUCLEOSIDE TRIPHOSPHATE TRIPHOSPHOHYDROLASE SAMHD1"/>
    <property type="match status" value="1"/>
</dbReference>
<proteinExistence type="predicted"/>
<dbReference type="InterPro" id="IPR050135">
    <property type="entry name" value="dGTPase-like"/>
</dbReference>
<evidence type="ECO:0000313" key="3">
    <source>
        <dbReference type="EMBL" id="OGZ62520.1"/>
    </source>
</evidence>
<dbReference type="AlphaFoldDB" id="A0A1G2HJP0"/>
<dbReference type="PANTHER" id="PTHR11373">
    <property type="entry name" value="DEOXYNUCLEOSIDE TRIPHOSPHATE TRIPHOSPHOHYDROLASE"/>
    <property type="match status" value="1"/>
</dbReference>
<dbReference type="Gene3D" id="1.10.3210.10">
    <property type="entry name" value="Hypothetical protein af1432"/>
    <property type="match status" value="1"/>
</dbReference>
<name>A0A1G2HJP0_9BACT</name>
<feature type="domain" description="HD-associated" evidence="2">
    <location>
        <begin position="189"/>
        <end position="299"/>
    </location>
</feature>
<sequence length="429" mass="49878">MNTEPQNVKFIYDPLWGLIDVTQFIPMIDTSQFQALGFKYQLGVTNFLFPAATHTRKEHSLGSLKRTQILTDKWLYRGFINHNEARLIQAYALWHDIGHGPFSHVVETVTEELWNKNHDQNGMFVVDMLKKVVENLNMDFEELKKFFAHENPLYLAVHDKNLGAEKLDYLSRDAYYTIGETPGVDYVAQHTYFIDGKLMIDEKAIDNAKSLQDFYVKMFKIVYLRKNSVIAQRVIQKMIHRLIKNENIQEDEFWAMRDFEILWRLLNSKDNRISDTTQKFLNRNLPKSAIALKIDRFADIEKRGDKAQIILPIEEEKMNALTLCASLSSPSQLEKLEAQIEKLAGLPDNSVFIVPSNSSERFVPKDINIYVQGGGMAKLSDYFKDHYRSLIEEGKSYMTIRICTFQEYRDKLSDIKMAKGVKEYLLSLT</sequence>
<evidence type="ECO:0000313" key="4">
    <source>
        <dbReference type="Proteomes" id="UP000178509"/>
    </source>
</evidence>